<dbReference type="EMBL" id="ML210147">
    <property type="protein sequence ID" value="TFK29778.1"/>
    <property type="molecule type" value="Genomic_DNA"/>
</dbReference>
<gene>
    <name evidence="2" type="ORF">FA15DRAFT_663039</name>
</gene>
<feature type="region of interest" description="Disordered" evidence="1">
    <location>
        <begin position="57"/>
        <end position="98"/>
    </location>
</feature>
<feature type="compositionally biased region" description="Basic and acidic residues" evidence="1">
    <location>
        <begin position="79"/>
        <end position="88"/>
    </location>
</feature>
<dbReference type="OrthoDB" id="3029761at2759"/>
<proteinExistence type="predicted"/>
<sequence>MWNLIALANTQLPASSPSSDSCSTMSSPSIIVCDAPLVAPVPLPYHSPRFLQFDRLPDMDQDLSHPPYTHRHTSRKRKADVLQSDHNDQPPQHPSKRRLRLKLPAAHLLHTTTNCGRHAQLVGVS</sequence>
<protein>
    <submittedName>
        <fullName evidence="2">Uncharacterized protein</fullName>
    </submittedName>
</protein>
<name>A0A5C3LAJ4_COPMA</name>
<dbReference type="Proteomes" id="UP000307440">
    <property type="component" value="Unassembled WGS sequence"/>
</dbReference>
<evidence type="ECO:0000313" key="3">
    <source>
        <dbReference type="Proteomes" id="UP000307440"/>
    </source>
</evidence>
<keyword evidence="3" id="KW-1185">Reference proteome</keyword>
<evidence type="ECO:0000313" key="2">
    <source>
        <dbReference type="EMBL" id="TFK29778.1"/>
    </source>
</evidence>
<feature type="compositionally biased region" description="Basic residues" evidence="1">
    <location>
        <begin position="68"/>
        <end position="78"/>
    </location>
</feature>
<dbReference type="AlphaFoldDB" id="A0A5C3LAJ4"/>
<evidence type="ECO:0000256" key="1">
    <source>
        <dbReference type="SAM" id="MobiDB-lite"/>
    </source>
</evidence>
<organism evidence="2 3">
    <name type="scientific">Coprinopsis marcescibilis</name>
    <name type="common">Agaric fungus</name>
    <name type="synonym">Psathyrella marcescibilis</name>
    <dbReference type="NCBI Taxonomy" id="230819"/>
    <lineage>
        <taxon>Eukaryota</taxon>
        <taxon>Fungi</taxon>
        <taxon>Dikarya</taxon>
        <taxon>Basidiomycota</taxon>
        <taxon>Agaricomycotina</taxon>
        <taxon>Agaricomycetes</taxon>
        <taxon>Agaricomycetidae</taxon>
        <taxon>Agaricales</taxon>
        <taxon>Agaricineae</taxon>
        <taxon>Psathyrellaceae</taxon>
        <taxon>Coprinopsis</taxon>
    </lineage>
</organism>
<reference evidence="2 3" key="1">
    <citation type="journal article" date="2019" name="Nat. Ecol. Evol.">
        <title>Megaphylogeny resolves global patterns of mushroom evolution.</title>
        <authorList>
            <person name="Varga T."/>
            <person name="Krizsan K."/>
            <person name="Foldi C."/>
            <person name="Dima B."/>
            <person name="Sanchez-Garcia M."/>
            <person name="Sanchez-Ramirez S."/>
            <person name="Szollosi G.J."/>
            <person name="Szarkandi J.G."/>
            <person name="Papp V."/>
            <person name="Albert L."/>
            <person name="Andreopoulos W."/>
            <person name="Angelini C."/>
            <person name="Antonin V."/>
            <person name="Barry K.W."/>
            <person name="Bougher N.L."/>
            <person name="Buchanan P."/>
            <person name="Buyck B."/>
            <person name="Bense V."/>
            <person name="Catcheside P."/>
            <person name="Chovatia M."/>
            <person name="Cooper J."/>
            <person name="Damon W."/>
            <person name="Desjardin D."/>
            <person name="Finy P."/>
            <person name="Geml J."/>
            <person name="Haridas S."/>
            <person name="Hughes K."/>
            <person name="Justo A."/>
            <person name="Karasinski D."/>
            <person name="Kautmanova I."/>
            <person name="Kiss B."/>
            <person name="Kocsube S."/>
            <person name="Kotiranta H."/>
            <person name="LaButti K.M."/>
            <person name="Lechner B.E."/>
            <person name="Liimatainen K."/>
            <person name="Lipzen A."/>
            <person name="Lukacs Z."/>
            <person name="Mihaltcheva S."/>
            <person name="Morgado L.N."/>
            <person name="Niskanen T."/>
            <person name="Noordeloos M.E."/>
            <person name="Ohm R.A."/>
            <person name="Ortiz-Santana B."/>
            <person name="Ovrebo C."/>
            <person name="Racz N."/>
            <person name="Riley R."/>
            <person name="Savchenko A."/>
            <person name="Shiryaev A."/>
            <person name="Soop K."/>
            <person name="Spirin V."/>
            <person name="Szebenyi C."/>
            <person name="Tomsovsky M."/>
            <person name="Tulloss R.E."/>
            <person name="Uehling J."/>
            <person name="Grigoriev I.V."/>
            <person name="Vagvolgyi C."/>
            <person name="Papp T."/>
            <person name="Martin F.M."/>
            <person name="Miettinen O."/>
            <person name="Hibbett D.S."/>
            <person name="Nagy L.G."/>
        </authorList>
    </citation>
    <scope>NUCLEOTIDE SEQUENCE [LARGE SCALE GENOMIC DNA]</scope>
    <source>
        <strain evidence="2 3">CBS 121175</strain>
    </source>
</reference>
<accession>A0A5C3LAJ4</accession>